<dbReference type="RefSeq" id="WP_024381574.1">
    <property type="nucleotide sequence ID" value="NZ_ALLE01000052.1"/>
</dbReference>
<gene>
    <name evidence="2" type="ORF">ID09_06855</name>
</gene>
<proteinExistence type="predicted"/>
<dbReference type="Proteomes" id="UP000028185">
    <property type="component" value="Chromosome"/>
</dbReference>
<dbReference type="NCBIfam" id="NF046094">
    <property type="entry name" value="SSU0593_fam"/>
    <property type="match status" value="1"/>
</dbReference>
<dbReference type="PATRIC" id="fig|1214179.4.peg.1344"/>
<dbReference type="HOGENOM" id="CLU_2248664_0_0_9"/>
<dbReference type="EMBL" id="CP008921">
    <property type="protein sequence ID" value="AIG43761.1"/>
    <property type="molecule type" value="Genomic_DNA"/>
</dbReference>
<protein>
    <submittedName>
        <fullName evidence="2">Uncharacterized protein</fullName>
    </submittedName>
</protein>
<evidence type="ECO:0000313" key="3">
    <source>
        <dbReference type="Proteomes" id="UP000028185"/>
    </source>
</evidence>
<feature type="chain" id="PRO_5001710062" evidence="1">
    <location>
        <begin position="29"/>
        <end position="117"/>
    </location>
</feature>
<evidence type="ECO:0000256" key="1">
    <source>
        <dbReference type="SAM" id="SignalP"/>
    </source>
</evidence>
<organism evidence="2 3">
    <name type="scientific">Streptococcus suis 6407</name>
    <dbReference type="NCBI Taxonomy" id="1214179"/>
    <lineage>
        <taxon>Bacteria</taxon>
        <taxon>Bacillati</taxon>
        <taxon>Bacillota</taxon>
        <taxon>Bacilli</taxon>
        <taxon>Lactobacillales</taxon>
        <taxon>Streptococcaceae</taxon>
        <taxon>Streptococcus</taxon>
    </lineage>
</organism>
<keyword evidence="1" id="KW-0732">Signal</keyword>
<reference evidence="2 3" key="1">
    <citation type="journal article" date="2014" name="Genome Announc.">
        <title>Whole-Genome Sequence of Streptococcus suis Serotype 4 Reference Strain 6407.</title>
        <authorList>
            <person name="Wang K."/>
            <person name="Chen J."/>
            <person name="Yao H."/>
            <person name="Lu C."/>
        </authorList>
    </citation>
    <scope>NUCLEOTIDE SEQUENCE [LARGE SCALE GENOMIC DNA]</scope>
    <source>
        <strain evidence="2">6407</strain>
    </source>
</reference>
<evidence type="ECO:0000313" key="2">
    <source>
        <dbReference type="EMBL" id="AIG43761.1"/>
    </source>
</evidence>
<name>A0A075SK76_STRSU</name>
<accession>A0A075SK76</accession>
<dbReference type="AlphaFoldDB" id="A0A075SK76"/>
<sequence>MKHIVTKRNYKVGACAMALALLMTTAGGAVVNANTHQSFESSYGFSGRGGDGGVLLKLKGPTESVNQGVGNVEPVNPPVTQMAPSEPKSWFGSFWGGVKTFWNALCCSVGLTGLKVK</sequence>
<feature type="signal peptide" evidence="1">
    <location>
        <begin position="1"/>
        <end position="28"/>
    </location>
</feature>